<evidence type="ECO:0000313" key="4">
    <source>
        <dbReference type="Proteomes" id="UP000238739"/>
    </source>
</evidence>
<sequence>MNRKSLYSIVLGLVLLIGFSHQQIVSAKSTDVSAKDSAPFNRERSTTDNQLLRGTLPVGKSQLWYMVGPNLANNQHLELAPDLPLYGSSTVTRSFLAGRNNFNLWSPNNVGTYERWVSVHNDSWNDATKGDPADGTGSSRLLIGSLNTGIGQVGYAPDGDNNRVATQTRMILNPDGILREEVTYQYELDDRITTFSDVVEFIPTAWKSIIVKEHITNQSGRDLRGIFFGRAIDTDMRPFNTDTYGPSAIGDKVAIKYLGHQRGVYEDQIIPAQGNQPNFDGTPANYPGGAARLSYQFKMHDGSGPDAWRALEFSTSIIEGSLFVPGAFQNAVNDYGQAHTSGRPGQTAFSGGDTTIAMMWFSKNMAKGATRDLSYEVSINGQGQYKSPTITLDQSPTVDYNGRDLQLSGTVTDLDNHQQPEQLNYQIFHQDGSQSAALPLTSVTNQVGQAVHYEATIDAKRNQLAIGDWLYVWAVDADGNPSVNHELTTLVAPQAVLTSQLKNETTAGDYAEQIKAKVGDQINYQTTLQVAASATAGLAAGAVIDNPIPDNLAIVPNSLKLAYYDANQQLIGQQTATFQNNQVATNRTVPVGGQVILNYQTKVAKDEPATAVTTAKITGGGLVNPLTANPTTVTIAKNLTLMPPVQTIANLTTKEPASTHQISGQVGDQLRLTFQVKVAGQTAGAGFQTVQLETHENGAQYADRAGQFGPVVGAVEYQVNQSGAWQTASAVQPTTDGLTIKITLPTQQALTGGDQINIRYTKAIKTAPATQQYLYNDGAMTGQVANNDQPTEPVKANSIRVKATDQHRLTIRYVDLDADLTQPTLIEKTETALGTNGQLLADKLPGRISPKLIEGYTITGMTTETDLVNAQWDAPYQADLRFEKTDQTVTYGYHKAMIAIAAPNDWDFGDYQTAATDSIYYLKTADHQPQQVSVIDFYGVENWQLTVQQTEQFKDAKGRALTGAQLQVDHGQAIAQVSNSAEGQLDARDAFRLTPGADAQSIMTFTKKGPFQTPDSNDDHSSAQQPYQNPGQGSWCYQFGTQKSANYSVGLKVPATTTRHATRYQTELTWSLTVAP</sequence>
<feature type="region of interest" description="Disordered" evidence="1">
    <location>
        <begin position="1007"/>
        <end position="1031"/>
    </location>
</feature>
<comment type="caution">
    <text evidence="3">The sequence shown here is derived from an EMBL/GenBank/DDBJ whole genome shotgun (WGS) entry which is preliminary data.</text>
</comment>
<name>A0A2N9DXI9_9LACO</name>
<dbReference type="InterPro" id="IPR027994">
    <property type="entry name" value="WxL_dom"/>
</dbReference>
<evidence type="ECO:0000313" key="3">
    <source>
        <dbReference type="EMBL" id="SPC39378.1"/>
    </source>
</evidence>
<dbReference type="Pfam" id="PF13731">
    <property type="entry name" value="WxL"/>
    <property type="match status" value="1"/>
</dbReference>
<protein>
    <recommendedName>
        <fullName evidence="2">WxL domain-containing protein</fullName>
    </recommendedName>
</protein>
<dbReference type="Proteomes" id="UP000238739">
    <property type="component" value="Unassembled WGS sequence"/>
</dbReference>
<reference evidence="3" key="1">
    <citation type="submission" date="2018-01" db="EMBL/GenBank/DDBJ databases">
        <authorList>
            <person name="Chaillou S."/>
        </authorList>
    </citation>
    <scope>NUCLEOTIDE SEQUENCE [LARGE SCALE GENOMIC DNA]</scope>
    <source>
        <strain evidence="3">MFPC41A2801</strain>
    </source>
</reference>
<evidence type="ECO:0000259" key="2">
    <source>
        <dbReference type="Pfam" id="PF13731"/>
    </source>
</evidence>
<feature type="compositionally biased region" description="Polar residues" evidence="1">
    <location>
        <begin position="1022"/>
        <end position="1031"/>
    </location>
</feature>
<keyword evidence="4" id="KW-1185">Reference proteome</keyword>
<accession>A0A2N9DXI9</accession>
<evidence type="ECO:0000256" key="1">
    <source>
        <dbReference type="SAM" id="MobiDB-lite"/>
    </source>
</evidence>
<feature type="domain" description="WxL" evidence="2">
    <location>
        <begin position="900"/>
        <end position="1076"/>
    </location>
</feature>
<dbReference type="RefSeq" id="WP_106483486.1">
    <property type="nucleotide sequence ID" value="NZ_LT984417.1"/>
</dbReference>
<gene>
    <name evidence="3" type="ORF">LFUMFP_420007</name>
</gene>
<dbReference type="EMBL" id="OGVC01000037">
    <property type="protein sequence ID" value="SPC39378.1"/>
    <property type="molecule type" value="Genomic_DNA"/>
</dbReference>
<proteinExistence type="predicted"/>
<organism evidence="3 4">
    <name type="scientific">Latilactobacillus fuchuensis</name>
    <dbReference type="NCBI Taxonomy" id="164393"/>
    <lineage>
        <taxon>Bacteria</taxon>
        <taxon>Bacillati</taxon>
        <taxon>Bacillota</taxon>
        <taxon>Bacilli</taxon>
        <taxon>Lactobacillales</taxon>
        <taxon>Lactobacillaceae</taxon>
        <taxon>Latilactobacillus</taxon>
    </lineage>
</organism>
<dbReference type="AlphaFoldDB" id="A0A2N9DXI9"/>